<evidence type="ECO:0000313" key="5">
    <source>
        <dbReference type="EMBL" id="SJZ84770.1"/>
    </source>
</evidence>
<keyword evidence="6" id="KW-1185">Reference proteome</keyword>
<evidence type="ECO:0000256" key="3">
    <source>
        <dbReference type="ARBA" id="ARBA00023136"/>
    </source>
</evidence>
<dbReference type="InterPro" id="IPR036138">
    <property type="entry name" value="PBP_dimer_sf"/>
</dbReference>
<comment type="similarity">
    <text evidence="2">Belongs to the transpeptidase family.</text>
</comment>
<feature type="domain" description="PASTA" evidence="4">
    <location>
        <begin position="608"/>
        <end position="668"/>
    </location>
</feature>
<organism evidence="5 6">
    <name type="scientific">Anaerorhabdus furcosa</name>
    <dbReference type="NCBI Taxonomy" id="118967"/>
    <lineage>
        <taxon>Bacteria</taxon>
        <taxon>Bacillati</taxon>
        <taxon>Bacillota</taxon>
        <taxon>Erysipelotrichia</taxon>
        <taxon>Erysipelotrichales</taxon>
        <taxon>Erysipelotrichaceae</taxon>
        <taxon>Anaerorhabdus</taxon>
    </lineage>
</organism>
<dbReference type="Pfam" id="PF00905">
    <property type="entry name" value="Transpeptidase"/>
    <property type="match status" value="1"/>
</dbReference>
<dbReference type="CDD" id="cd06575">
    <property type="entry name" value="PASTA_Pbp2x-like_2"/>
    <property type="match status" value="1"/>
</dbReference>
<dbReference type="Gene3D" id="3.90.1310.10">
    <property type="entry name" value="Penicillin-binding protein 2a (Domain 2)"/>
    <property type="match status" value="1"/>
</dbReference>
<dbReference type="PANTHER" id="PTHR30627">
    <property type="entry name" value="PEPTIDOGLYCAN D,D-TRANSPEPTIDASE"/>
    <property type="match status" value="1"/>
</dbReference>
<proteinExistence type="inferred from homology"/>
<dbReference type="SUPFAM" id="SSF56601">
    <property type="entry name" value="beta-lactamase/transpeptidase-like"/>
    <property type="match status" value="1"/>
</dbReference>
<dbReference type="AlphaFoldDB" id="A0A1T4NZF3"/>
<dbReference type="GO" id="GO:0071555">
    <property type="term" value="P:cell wall organization"/>
    <property type="evidence" value="ECO:0007669"/>
    <property type="project" value="TreeGrafter"/>
</dbReference>
<dbReference type="STRING" id="118967.SAMN02745191_1814"/>
<dbReference type="InterPro" id="IPR050515">
    <property type="entry name" value="Beta-lactam/transpept"/>
</dbReference>
<keyword evidence="3" id="KW-0472">Membrane</keyword>
<dbReference type="PROSITE" id="PS51178">
    <property type="entry name" value="PASTA"/>
    <property type="match status" value="1"/>
</dbReference>
<evidence type="ECO:0000256" key="1">
    <source>
        <dbReference type="ARBA" id="ARBA00004370"/>
    </source>
</evidence>
<dbReference type="CDD" id="cd06576">
    <property type="entry name" value="PASTA_Pbp2x-like_1"/>
    <property type="match status" value="1"/>
</dbReference>
<dbReference type="SUPFAM" id="SSF56519">
    <property type="entry name" value="Penicillin binding protein dimerisation domain"/>
    <property type="match status" value="1"/>
</dbReference>
<dbReference type="GO" id="GO:0005886">
    <property type="term" value="C:plasma membrane"/>
    <property type="evidence" value="ECO:0007669"/>
    <property type="project" value="TreeGrafter"/>
</dbReference>
<reference evidence="6" key="1">
    <citation type="submission" date="2017-02" db="EMBL/GenBank/DDBJ databases">
        <authorList>
            <person name="Varghese N."/>
            <person name="Submissions S."/>
        </authorList>
    </citation>
    <scope>NUCLEOTIDE SEQUENCE [LARGE SCALE GENOMIC DNA]</scope>
    <source>
        <strain evidence="6">ATCC 25662</strain>
    </source>
</reference>
<protein>
    <submittedName>
        <fullName evidence="5">Penicillin-binding protein 2B</fullName>
    </submittedName>
</protein>
<name>A0A1T4NZF3_9FIRM</name>
<dbReference type="SUPFAM" id="SSF54184">
    <property type="entry name" value="Penicillin-binding protein 2x (pbp-2x), c-terminal domain"/>
    <property type="match status" value="2"/>
</dbReference>
<accession>A0A1T4NZF3</accession>
<dbReference type="GO" id="GO:0008658">
    <property type="term" value="F:penicillin binding"/>
    <property type="evidence" value="ECO:0007669"/>
    <property type="project" value="InterPro"/>
</dbReference>
<dbReference type="InterPro" id="IPR001460">
    <property type="entry name" value="PCN-bd_Tpept"/>
</dbReference>
<dbReference type="Gene3D" id="2.20.70.70">
    <property type="match status" value="1"/>
</dbReference>
<dbReference type="InterPro" id="IPR005311">
    <property type="entry name" value="PBP_dimer"/>
</dbReference>
<dbReference type="EMBL" id="FUWY01000005">
    <property type="protein sequence ID" value="SJZ84770.1"/>
    <property type="molecule type" value="Genomic_DNA"/>
</dbReference>
<dbReference type="Pfam" id="PF03717">
    <property type="entry name" value="PBP_dimer"/>
    <property type="match status" value="1"/>
</dbReference>
<dbReference type="Pfam" id="PF03793">
    <property type="entry name" value="PASTA"/>
    <property type="match status" value="1"/>
</dbReference>
<dbReference type="Gene3D" id="3.30.10.20">
    <property type="match status" value="1"/>
</dbReference>
<evidence type="ECO:0000259" key="4">
    <source>
        <dbReference type="PROSITE" id="PS51178"/>
    </source>
</evidence>
<dbReference type="InterPro" id="IPR012338">
    <property type="entry name" value="Beta-lactam/transpept-like"/>
</dbReference>
<gene>
    <name evidence="5" type="ORF">SAMN02745191_1814</name>
</gene>
<comment type="subcellular location">
    <subcellularLocation>
        <location evidence="1">Membrane</location>
    </subcellularLocation>
</comment>
<dbReference type="Gene3D" id="3.40.710.10">
    <property type="entry name" value="DD-peptidase/beta-lactamase superfamily"/>
    <property type="match status" value="1"/>
</dbReference>
<dbReference type="SMART" id="SM00740">
    <property type="entry name" value="PASTA"/>
    <property type="match status" value="2"/>
</dbReference>
<evidence type="ECO:0000256" key="2">
    <source>
        <dbReference type="ARBA" id="ARBA00007171"/>
    </source>
</evidence>
<dbReference type="Gene3D" id="3.30.70.2110">
    <property type="match status" value="1"/>
</dbReference>
<dbReference type="InterPro" id="IPR005543">
    <property type="entry name" value="PASTA_dom"/>
</dbReference>
<dbReference type="Proteomes" id="UP000243297">
    <property type="component" value="Unassembled WGS sequence"/>
</dbReference>
<dbReference type="RefSeq" id="WP_078712220.1">
    <property type="nucleotide sequence ID" value="NZ_FUWY01000005.1"/>
</dbReference>
<dbReference type="PANTHER" id="PTHR30627:SF26">
    <property type="entry name" value="PENICILLIN-BINDING PROTEIN 2B"/>
    <property type="match status" value="1"/>
</dbReference>
<evidence type="ECO:0000313" key="6">
    <source>
        <dbReference type="Proteomes" id="UP000243297"/>
    </source>
</evidence>
<sequence>MKRSNRMLLFIFTITLVVSLLIASNVFLVSVVKVHAVSNTDLNEYANSANMRTEIKKATRGYIYDRNGNIIAQDNKTYNIVCILDKNRPAKKGQVAYVDDPSKTADVLSVLLGGDKETIYNLLSKDVYQTELGTIGRNLSKEKKEEIESYGLNGIEFTSSIKRSYPLGTFASSLVGFAQSDESGSTVGKMGIELIYDEILSGTDGYRTYQADKNGFVLPGMKVTEVSSINGNDVTLTLDKEIQESLEQAFLQTNEMFNADRVWGAVMEVDTGKILAWGQSPSFDPNTLNITDYNNYGAQLPYEPGSTMKSFVWAAAINEGMYDGEAQVYSGPYCYNSRDKNPYRVQSGGIQCITNASYKNWGMVGYDYGLILSSNSVTADLLTEVINPDIYEDYLNRFHFFQAVDTDGIREEIGIKHYEWPAEKVTASYGQGSTVTMLQLLQAYSAIFGDGKMVKPYFVETIKDSYDSQKIIYQAEPTIVGEPITAETASQLRDILYRVVYDTQGTGKHYMIPEIEICGKTGTTQVLVSGSYASGRTIASVMMGMPANDPQYIVYYAFEAAYDRNAHYKTEPIKTLLRKVAMLTNLTATAATTESTEYPEEGEYQKKDIQTYTMPNLVNHSYDYAKSKLEGMDVPTYVLGTSDTIIDQFPKAGESVSTGQKVFILTDTGGFYMPDLAGWTKKDVTALWEITDFGFKITGSGQVVYQNVPLDAFVTRDTEIEVELQ</sequence>